<keyword evidence="5" id="KW-1185">Reference proteome</keyword>
<feature type="compositionally biased region" description="Polar residues" evidence="2">
    <location>
        <begin position="353"/>
        <end position="364"/>
    </location>
</feature>
<evidence type="ECO:0000313" key="4">
    <source>
        <dbReference type="EMBL" id="KAL1872974.1"/>
    </source>
</evidence>
<feature type="compositionally biased region" description="Low complexity" evidence="2">
    <location>
        <begin position="41"/>
        <end position="56"/>
    </location>
</feature>
<evidence type="ECO:0000256" key="1">
    <source>
        <dbReference type="SAM" id="Coils"/>
    </source>
</evidence>
<dbReference type="GO" id="GO:0000215">
    <property type="term" value="F:tRNA 2'-phosphotransferase activity"/>
    <property type="evidence" value="ECO:0007669"/>
    <property type="project" value="UniProtKB-EC"/>
</dbReference>
<accession>A0ABR3XBG5</accession>
<evidence type="ECO:0000313" key="5">
    <source>
        <dbReference type="Proteomes" id="UP001583177"/>
    </source>
</evidence>
<feature type="compositionally biased region" description="Polar residues" evidence="2">
    <location>
        <begin position="14"/>
        <end position="40"/>
    </location>
</feature>
<protein>
    <submittedName>
        <fullName evidence="4">Protein YAE1</fullName>
        <ecNumber evidence="4">2.7.1.160</ecNumber>
    </submittedName>
</protein>
<feature type="region of interest" description="Disordered" evidence="2">
    <location>
        <begin position="342"/>
        <end position="558"/>
    </location>
</feature>
<keyword evidence="3" id="KW-0472">Membrane</keyword>
<keyword evidence="3" id="KW-1133">Transmembrane helix</keyword>
<name>A0ABR3XBG5_9PEZI</name>
<evidence type="ECO:0000256" key="2">
    <source>
        <dbReference type="SAM" id="MobiDB-lite"/>
    </source>
</evidence>
<dbReference type="Proteomes" id="UP001583177">
    <property type="component" value="Unassembled WGS sequence"/>
</dbReference>
<feature type="compositionally biased region" description="Polar residues" evidence="2">
    <location>
        <begin position="481"/>
        <end position="490"/>
    </location>
</feature>
<keyword evidence="1" id="KW-0175">Coiled coil</keyword>
<feature type="region of interest" description="Disordered" evidence="2">
    <location>
        <begin position="243"/>
        <end position="264"/>
    </location>
</feature>
<feature type="compositionally biased region" description="Polar residues" evidence="2">
    <location>
        <begin position="503"/>
        <end position="518"/>
    </location>
</feature>
<reference evidence="4 5" key="1">
    <citation type="journal article" date="2024" name="IMA Fungus">
        <title>IMA Genome - F19 : A genome assembly and annotation guide to empower mycologists, including annotated draft genome sequences of Ceratocystis pirilliformis, Diaporthe australafricana, Fusarium ophioides, Paecilomyces lecythidis, and Sporothrix stenoceras.</title>
        <authorList>
            <person name="Aylward J."/>
            <person name="Wilson A.M."/>
            <person name="Visagie C.M."/>
            <person name="Spraker J."/>
            <person name="Barnes I."/>
            <person name="Buitendag C."/>
            <person name="Ceriani C."/>
            <person name="Del Mar Angel L."/>
            <person name="du Plessis D."/>
            <person name="Fuchs T."/>
            <person name="Gasser K."/>
            <person name="Kramer D."/>
            <person name="Li W."/>
            <person name="Munsamy K."/>
            <person name="Piso A."/>
            <person name="Price J.L."/>
            <person name="Sonnekus B."/>
            <person name="Thomas C."/>
            <person name="van der Nest A."/>
            <person name="van Dijk A."/>
            <person name="van Heerden A."/>
            <person name="van Vuuren N."/>
            <person name="Yilmaz N."/>
            <person name="Duong T.A."/>
            <person name="van der Merwe N.A."/>
            <person name="Wingfield M.J."/>
            <person name="Wingfield B.D."/>
        </authorList>
    </citation>
    <scope>NUCLEOTIDE SEQUENCE [LARGE SCALE GENOMIC DNA]</scope>
    <source>
        <strain evidence="4 5">CMW 18300</strain>
    </source>
</reference>
<dbReference type="EMBL" id="JAWRVE010000027">
    <property type="protein sequence ID" value="KAL1872974.1"/>
    <property type="molecule type" value="Genomic_DNA"/>
</dbReference>
<feature type="compositionally biased region" description="Low complexity" evidence="2">
    <location>
        <begin position="365"/>
        <end position="396"/>
    </location>
</feature>
<feature type="compositionally biased region" description="Basic and acidic residues" evidence="2">
    <location>
        <begin position="546"/>
        <end position="558"/>
    </location>
</feature>
<sequence>MPRPFRIGIPVDPSTGSAVLHASSSLGPRQGPDSQAATGTDNQDNQNSENNSISGTSSGGGGGSGNSSATAMIITGTIVGVILLVCLFVLIRSLRKRLNPSLKSQPGPLKKAWYRLMSFVPGSKTKYKRTGDADDGGFNREVRMREAQDNLEDALQGVNAQRTAATNNGQDGVNRNTSVRSVMTLPAYRPKAIDSEQVLGREGERDGIDTVVEMPTAEEDETMREDEMNALYQIRLARRQQIAEREQRRQDRREARERHDHRALTDIRDRARVASQQATTQVEELREAHEQIKQSRQRAVSSVSYADVGVVRADGTRLRANSTESERVGLLSDAGSIALSTQDSHTLQHRRQPSSQSVLSISTFRSNPGSSASRSGSPGASGGHSRQGSRSQLQLGEELARTGSAFSQRAGSSPELIDAAEADLGDSEMPLHSPPGYDDVSLDELTPAHSHQSGPSANPSGRNSPYPEPPPDYVREHESEGPTQARQNRLSAHMTDLAEQQRAESQGQGQGHSRTSSRGVGGVPQLPSLRLNRLPQIVVEPSSAVPRDDHQQEQRPWS</sequence>
<gene>
    <name evidence="4" type="primary">YAE1D1</name>
    <name evidence="4" type="ORF">Daus18300_004115</name>
</gene>
<organism evidence="4 5">
    <name type="scientific">Diaporthe australafricana</name>
    <dbReference type="NCBI Taxonomy" id="127596"/>
    <lineage>
        <taxon>Eukaryota</taxon>
        <taxon>Fungi</taxon>
        <taxon>Dikarya</taxon>
        <taxon>Ascomycota</taxon>
        <taxon>Pezizomycotina</taxon>
        <taxon>Sordariomycetes</taxon>
        <taxon>Sordariomycetidae</taxon>
        <taxon>Diaporthales</taxon>
        <taxon>Diaporthaceae</taxon>
        <taxon>Diaporthe</taxon>
    </lineage>
</organism>
<dbReference type="EC" id="2.7.1.160" evidence="4"/>
<comment type="caution">
    <text evidence="4">The sequence shown here is derived from an EMBL/GenBank/DDBJ whole genome shotgun (WGS) entry which is preliminary data.</text>
</comment>
<feature type="transmembrane region" description="Helical" evidence="3">
    <location>
        <begin position="69"/>
        <end position="91"/>
    </location>
</feature>
<feature type="region of interest" description="Disordered" evidence="2">
    <location>
        <begin position="1"/>
        <end position="65"/>
    </location>
</feature>
<proteinExistence type="predicted"/>
<keyword evidence="3" id="KW-0812">Transmembrane</keyword>
<evidence type="ECO:0000256" key="3">
    <source>
        <dbReference type="SAM" id="Phobius"/>
    </source>
</evidence>
<feature type="coiled-coil region" evidence="1">
    <location>
        <begin position="268"/>
        <end position="295"/>
    </location>
</feature>
<keyword evidence="4" id="KW-0808">Transferase</keyword>
<feature type="compositionally biased region" description="Polar residues" evidence="2">
    <location>
        <begin position="449"/>
        <end position="463"/>
    </location>
</feature>